<comment type="caution">
    <text evidence="1">The sequence shown here is derived from an EMBL/GenBank/DDBJ whole genome shotgun (WGS) entry which is preliminary data.</text>
</comment>
<gene>
    <name evidence="1" type="ORF">L6452_07305</name>
</gene>
<dbReference type="EMBL" id="CM042048">
    <property type="protein sequence ID" value="KAI3759459.1"/>
    <property type="molecule type" value="Genomic_DNA"/>
</dbReference>
<dbReference type="Proteomes" id="UP001055879">
    <property type="component" value="Linkage Group LG02"/>
</dbReference>
<reference evidence="1 2" key="2">
    <citation type="journal article" date="2022" name="Mol. Ecol. Resour.">
        <title>The genomes of chicory, endive, great burdock and yacon provide insights into Asteraceae paleo-polyploidization history and plant inulin production.</title>
        <authorList>
            <person name="Fan W."/>
            <person name="Wang S."/>
            <person name="Wang H."/>
            <person name="Wang A."/>
            <person name="Jiang F."/>
            <person name="Liu H."/>
            <person name="Zhao H."/>
            <person name="Xu D."/>
            <person name="Zhang Y."/>
        </authorList>
    </citation>
    <scope>NUCLEOTIDE SEQUENCE [LARGE SCALE GENOMIC DNA]</scope>
    <source>
        <strain evidence="2">cv. Niubang</strain>
    </source>
</reference>
<evidence type="ECO:0000313" key="2">
    <source>
        <dbReference type="Proteomes" id="UP001055879"/>
    </source>
</evidence>
<proteinExistence type="predicted"/>
<name>A0ACB9EKC6_ARCLA</name>
<organism evidence="1 2">
    <name type="scientific">Arctium lappa</name>
    <name type="common">Greater burdock</name>
    <name type="synonym">Lappa major</name>
    <dbReference type="NCBI Taxonomy" id="4217"/>
    <lineage>
        <taxon>Eukaryota</taxon>
        <taxon>Viridiplantae</taxon>
        <taxon>Streptophyta</taxon>
        <taxon>Embryophyta</taxon>
        <taxon>Tracheophyta</taxon>
        <taxon>Spermatophyta</taxon>
        <taxon>Magnoliopsida</taxon>
        <taxon>eudicotyledons</taxon>
        <taxon>Gunneridae</taxon>
        <taxon>Pentapetalae</taxon>
        <taxon>asterids</taxon>
        <taxon>campanulids</taxon>
        <taxon>Asterales</taxon>
        <taxon>Asteraceae</taxon>
        <taxon>Carduoideae</taxon>
        <taxon>Cardueae</taxon>
        <taxon>Arctiinae</taxon>
        <taxon>Arctium</taxon>
    </lineage>
</organism>
<accession>A0ACB9EKC6</accession>
<keyword evidence="2" id="KW-1185">Reference proteome</keyword>
<sequence>MENFVESSQSKKPRVNWKKENVVKTFIESCLNEITINGREGGSLKAVSWKNVAEMLQKTHNFVVEQRQMKNHYDYLKGKYGAWAKLRNKTGNVYDASTNMFNLSEEEWQIEMKQNKFVEKLRTAPLPYPELCIQLFDGVASTGVGTWGPNATVPNPSSITPEIVEDYDTQNYYDLTQESLPSEDDVFFHPQPQRKKQKGKQHSVNEDDLARVVIIPEQRFSFTLHPYNNTQHYFIS</sequence>
<protein>
    <submittedName>
        <fullName evidence="1">Uncharacterized protein</fullName>
    </submittedName>
</protein>
<reference evidence="2" key="1">
    <citation type="journal article" date="2022" name="Mol. Ecol. Resour.">
        <title>The genomes of chicory, endive, great burdock and yacon provide insights into Asteraceae palaeo-polyploidization history and plant inulin production.</title>
        <authorList>
            <person name="Fan W."/>
            <person name="Wang S."/>
            <person name="Wang H."/>
            <person name="Wang A."/>
            <person name="Jiang F."/>
            <person name="Liu H."/>
            <person name="Zhao H."/>
            <person name="Xu D."/>
            <person name="Zhang Y."/>
        </authorList>
    </citation>
    <scope>NUCLEOTIDE SEQUENCE [LARGE SCALE GENOMIC DNA]</scope>
    <source>
        <strain evidence="2">cv. Niubang</strain>
    </source>
</reference>
<evidence type="ECO:0000313" key="1">
    <source>
        <dbReference type="EMBL" id="KAI3759459.1"/>
    </source>
</evidence>